<evidence type="ECO:0000256" key="6">
    <source>
        <dbReference type="ARBA" id="ARBA00022989"/>
    </source>
</evidence>
<reference evidence="12" key="1">
    <citation type="journal article" date="2014" name="Nat. Genet.">
        <title>The genome of the stress-tolerant wild tomato species Solanum pennellii.</title>
        <authorList>
            <person name="Bolger A."/>
            <person name="Scossa F."/>
            <person name="Bolger M.E."/>
            <person name="Lanz C."/>
            <person name="Maumus F."/>
            <person name="Tohge T."/>
            <person name="Quesneville H."/>
            <person name="Alseekh S."/>
            <person name="Sorensen I."/>
            <person name="Lichtenstein G."/>
            <person name="Fich E.A."/>
            <person name="Conte M."/>
            <person name="Keller H."/>
            <person name="Schneeberger K."/>
            <person name="Schwacke R."/>
            <person name="Ofner I."/>
            <person name="Vrebalov J."/>
            <person name="Xu Y."/>
            <person name="Osorio S."/>
            <person name="Aflitos S.A."/>
            <person name="Schijlen E."/>
            <person name="Jimenez-Gomez J.M."/>
            <person name="Ryngajllo M."/>
            <person name="Kimura S."/>
            <person name="Kumar R."/>
            <person name="Koenig D."/>
            <person name="Headland L.R."/>
            <person name="Maloof J.N."/>
            <person name="Sinha N."/>
            <person name="van Ham R.C."/>
            <person name="Lankhorst R.K."/>
            <person name="Mao L."/>
            <person name="Vogel A."/>
            <person name="Arsova B."/>
            <person name="Panstruga R."/>
            <person name="Fei Z."/>
            <person name="Rose J.K."/>
            <person name="Zamir D."/>
            <person name="Carrari F."/>
            <person name="Giovannoni J.J."/>
            <person name="Weigel D."/>
            <person name="Usadel B."/>
            <person name="Fernie A.R."/>
        </authorList>
    </citation>
    <scope>NUCLEOTIDE SEQUENCE [LARGE SCALE GENOMIC DNA]</scope>
    <source>
        <strain evidence="12">cv. LA0716</strain>
    </source>
</reference>
<accession>A0ABM1VF33</accession>
<keyword evidence="3 11" id="KW-0349">Heme</keyword>
<dbReference type="InterPro" id="IPR017972">
    <property type="entry name" value="Cyt_P450_CS"/>
</dbReference>
<evidence type="ECO:0000256" key="5">
    <source>
        <dbReference type="ARBA" id="ARBA00022723"/>
    </source>
</evidence>
<dbReference type="Pfam" id="PF00067">
    <property type="entry name" value="p450"/>
    <property type="match status" value="1"/>
</dbReference>
<dbReference type="SUPFAM" id="SSF48264">
    <property type="entry name" value="Cytochrome P450"/>
    <property type="match status" value="1"/>
</dbReference>
<keyword evidence="12" id="KW-1185">Reference proteome</keyword>
<evidence type="ECO:0000256" key="9">
    <source>
        <dbReference type="ARBA" id="ARBA00023033"/>
    </source>
</evidence>
<evidence type="ECO:0000313" key="13">
    <source>
        <dbReference type="RefSeq" id="XP_027774351.1"/>
    </source>
</evidence>
<keyword evidence="5 11" id="KW-0479">Metal-binding</keyword>
<dbReference type="PROSITE" id="PS00086">
    <property type="entry name" value="CYTOCHROME_P450"/>
    <property type="match status" value="1"/>
</dbReference>
<evidence type="ECO:0000256" key="8">
    <source>
        <dbReference type="ARBA" id="ARBA00023004"/>
    </source>
</evidence>
<keyword evidence="6" id="KW-1133">Transmembrane helix</keyword>
<evidence type="ECO:0000256" key="1">
    <source>
        <dbReference type="ARBA" id="ARBA00004370"/>
    </source>
</evidence>
<dbReference type="InterPro" id="IPR050665">
    <property type="entry name" value="Cytochrome_P450_Monooxygen"/>
</dbReference>
<evidence type="ECO:0000313" key="12">
    <source>
        <dbReference type="Proteomes" id="UP000694930"/>
    </source>
</evidence>
<dbReference type="InterPro" id="IPR002401">
    <property type="entry name" value="Cyt_P450_E_grp-I"/>
</dbReference>
<dbReference type="PANTHER" id="PTHR24282:SF207">
    <property type="entry name" value="CYTOCHROME P450 CYP72A219-LIKE"/>
    <property type="match status" value="1"/>
</dbReference>
<keyword evidence="7 11" id="KW-0560">Oxidoreductase</keyword>
<dbReference type="Gene3D" id="1.10.630.10">
    <property type="entry name" value="Cytochrome P450"/>
    <property type="match status" value="1"/>
</dbReference>
<proteinExistence type="inferred from homology"/>
<evidence type="ECO:0000256" key="2">
    <source>
        <dbReference type="ARBA" id="ARBA00010617"/>
    </source>
</evidence>
<gene>
    <name evidence="13" type="primary">LOC107025272</name>
</gene>
<evidence type="ECO:0000256" key="4">
    <source>
        <dbReference type="ARBA" id="ARBA00022692"/>
    </source>
</evidence>
<dbReference type="PRINTS" id="PR00463">
    <property type="entry name" value="EP450I"/>
</dbReference>
<dbReference type="PANTHER" id="PTHR24282">
    <property type="entry name" value="CYTOCHROME P450 FAMILY MEMBER"/>
    <property type="match status" value="1"/>
</dbReference>
<comment type="similarity">
    <text evidence="2 11">Belongs to the cytochrome P450 family.</text>
</comment>
<dbReference type="InterPro" id="IPR036396">
    <property type="entry name" value="Cyt_P450_sf"/>
</dbReference>
<keyword evidence="8 11" id="KW-0408">Iron</keyword>
<comment type="subcellular location">
    <subcellularLocation>
        <location evidence="1">Membrane</location>
    </subcellularLocation>
</comment>
<evidence type="ECO:0000256" key="11">
    <source>
        <dbReference type="RuleBase" id="RU000461"/>
    </source>
</evidence>
<protein>
    <submittedName>
        <fullName evidence="13">11-oxo-beta-amyrin 30-oxidase-like</fullName>
    </submittedName>
</protein>
<dbReference type="Proteomes" id="UP000694930">
    <property type="component" value="Chromosome 7"/>
</dbReference>
<keyword evidence="4" id="KW-0812">Transmembrane</keyword>
<evidence type="ECO:0000256" key="3">
    <source>
        <dbReference type="ARBA" id="ARBA00022617"/>
    </source>
</evidence>
<dbReference type="GeneID" id="107025272"/>
<keyword evidence="10" id="KW-0472">Membrane</keyword>
<evidence type="ECO:0000256" key="10">
    <source>
        <dbReference type="ARBA" id="ARBA00023136"/>
    </source>
</evidence>
<name>A0ABM1VF33_SOLPN</name>
<reference evidence="13" key="2">
    <citation type="submission" date="2025-08" db="UniProtKB">
        <authorList>
            <consortium name="RefSeq"/>
        </authorList>
    </citation>
    <scope>IDENTIFICATION</scope>
</reference>
<sequence>MFARVLGETTKLGNITLPCGVQVNIPTLFVHRDQEIWGNNANEFNPERFSEGVASSTDGKFGYFTFGFGPRVCIGQNFAMLEAKVALAMFLQHFTFEISPSYVHAPYLVVTLQAQYGAQVILRKVA</sequence>
<organism evidence="12 13">
    <name type="scientific">Solanum pennellii</name>
    <name type="common">Tomato</name>
    <name type="synonym">Lycopersicon pennellii</name>
    <dbReference type="NCBI Taxonomy" id="28526"/>
    <lineage>
        <taxon>Eukaryota</taxon>
        <taxon>Viridiplantae</taxon>
        <taxon>Streptophyta</taxon>
        <taxon>Embryophyta</taxon>
        <taxon>Tracheophyta</taxon>
        <taxon>Spermatophyta</taxon>
        <taxon>Magnoliopsida</taxon>
        <taxon>eudicotyledons</taxon>
        <taxon>Gunneridae</taxon>
        <taxon>Pentapetalae</taxon>
        <taxon>asterids</taxon>
        <taxon>lamiids</taxon>
        <taxon>Solanales</taxon>
        <taxon>Solanaceae</taxon>
        <taxon>Solanoideae</taxon>
        <taxon>Solaneae</taxon>
        <taxon>Solanum</taxon>
        <taxon>Solanum subgen. Lycopersicon</taxon>
    </lineage>
</organism>
<dbReference type="InterPro" id="IPR001128">
    <property type="entry name" value="Cyt_P450"/>
</dbReference>
<keyword evidence="9 11" id="KW-0503">Monooxygenase</keyword>
<evidence type="ECO:0000256" key="7">
    <source>
        <dbReference type="ARBA" id="ARBA00023002"/>
    </source>
</evidence>
<dbReference type="RefSeq" id="XP_027774351.1">
    <property type="nucleotide sequence ID" value="XM_027918550.1"/>
</dbReference>